<dbReference type="SUPFAM" id="SSF50475">
    <property type="entry name" value="FMN-binding split barrel"/>
    <property type="match status" value="1"/>
</dbReference>
<dbReference type="Gene3D" id="2.30.110.10">
    <property type="entry name" value="Electron Transport, Fmn-binding Protein, Chain A"/>
    <property type="match status" value="1"/>
</dbReference>
<dbReference type="PANTHER" id="PTHR33798:SF5">
    <property type="entry name" value="FLAVIN REDUCTASE LIKE DOMAIN-CONTAINING PROTEIN"/>
    <property type="match status" value="1"/>
</dbReference>
<dbReference type="Proteomes" id="UP000288227">
    <property type="component" value="Unassembled WGS sequence"/>
</dbReference>
<dbReference type="InterPro" id="IPR012349">
    <property type="entry name" value="Split_barrel_FMN-bd"/>
</dbReference>
<name>A0A401U617_9BACT</name>
<proteinExistence type="inferred from homology"/>
<dbReference type="PANTHER" id="PTHR33798">
    <property type="entry name" value="FLAVOPROTEIN OXYGENASE"/>
    <property type="match status" value="1"/>
</dbReference>
<keyword evidence="2" id="KW-0285">Flavoprotein</keyword>
<comment type="similarity">
    <text evidence="4">Belongs to the flavoredoxin family.</text>
</comment>
<comment type="cofactor">
    <cofactor evidence="1">
        <name>FMN</name>
        <dbReference type="ChEBI" id="CHEBI:58210"/>
    </cofactor>
</comment>
<evidence type="ECO:0000256" key="1">
    <source>
        <dbReference type="ARBA" id="ARBA00001917"/>
    </source>
</evidence>
<sequence length="212" mass="23661">MQVISKETIQSWERFYRGNFVNSLSGFKSASLIATINKEGIPNLAIFSNIVHLGADPALIGFINRPLEAAPHTLANIEATGFYTINHIHPDFVAQAHQTSAKYALSVNEFVSVGLHEEYLNDFPVPFVKESRCSYAMKMVEIIPIKHNSTFFVIGELQQVRIEEGIYATDGFIKLEEIESITSLGIDGYYSVTPMGRYNYAKPGVAPVRLKE</sequence>
<organism evidence="6 7">
    <name type="scientific">Chryseotalea sanaruensis</name>
    <dbReference type="NCBI Taxonomy" id="2482724"/>
    <lineage>
        <taxon>Bacteria</taxon>
        <taxon>Pseudomonadati</taxon>
        <taxon>Bacteroidota</taxon>
        <taxon>Cytophagia</taxon>
        <taxon>Cytophagales</taxon>
        <taxon>Chryseotaleaceae</taxon>
        <taxon>Chryseotalea</taxon>
    </lineage>
</organism>
<dbReference type="EMBL" id="BHXQ01000001">
    <property type="protein sequence ID" value="GCC50236.1"/>
    <property type="molecule type" value="Genomic_DNA"/>
</dbReference>
<dbReference type="AlphaFoldDB" id="A0A401U617"/>
<evidence type="ECO:0000313" key="7">
    <source>
        <dbReference type="Proteomes" id="UP000288227"/>
    </source>
</evidence>
<evidence type="ECO:0000256" key="4">
    <source>
        <dbReference type="ARBA" id="ARBA00038054"/>
    </source>
</evidence>
<evidence type="ECO:0000256" key="3">
    <source>
        <dbReference type="ARBA" id="ARBA00022643"/>
    </source>
</evidence>
<accession>A0A401U617</accession>
<dbReference type="OrthoDB" id="5293996at2"/>
<protein>
    <submittedName>
        <fullName evidence="6">Flavin oxidoreductase</fullName>
    </submittedName>
</protein>
<evidence type="ECO:0000259" key="5">
    <source>
        <dbReference type="Pfam" id="PF01613"/>
    </source>
</evidence>
<dbReference type="GO" id="GO:0016646">
    <property type="term" value="F:oxidoreductase activity, acting on the CH-NH group of donors, NAD or NADP as acceptor"/>
    <property type="evidence" value="ECO:0007669"/>
    <property type="project" value="UniProtKB-ARBA"/>
</dbReference>
<gene>
    <name evidence="6" type="ORF">SanaruYs_04510</name>
</gene>
<keyword evidence="7" id="KW-1185">Reference proteome</keyword>
<dbReference type="Pfam" id="PF01613">
    <property type="entry name" value="Flavin_Reduct"/>
    <property type="match status" value="1"/>
</dbReference>
<evidence type="ECO:0000256" key="2">
    <source>
        <dbReference type="ARBA" id="ARBA00022630"/>
    </source>
</evidence>
<dbReference type="RefSeq" id="WP_127120884.1">
    <property type="nucleotide sequence ID" value="NZ_BHXQ01000001.1"/>
</dbReference>
<feature type="domain" description="Flavin reductase like" evidence="5">
    <location>
        <begin position="31"/>
        <end position="165"/>
    </location>
</feature>
<reference evidence="6 7" key="1">
    <citation type="submission" date="2018-11" db="EMBL/GenBank/DDBJ databases">
        <title>Chryseotalea sanarue gen. nov., sp., nov., a member of the family Cytophagaceae, isolated from a brackish lake in Hamamatsu Japan.</title>
        <authorList>
            <person name="Maejima Y."/>
            <person name="Iino T."/>
            <person name="Muraguchi Y."/>
            <person name="Fukuda K."/>
            <person name="Ohkuma M."/>
            <person name="Moriuchi R."/>
            <person name="Dohra H."/>
            <person name="Kimbara K."/>
            <person name="Shintani M."/>
        </authorList>
    </citation>
    <scope>NUCLEOTIDE SEQUENCE [LARGE SCALE GENOMIC DNA]</scope>
    <source>
        <strain evidence="6 7">Ys</strain>
    </source>
</reference>
<keyword evidence="3" id="KW-0288">FMN</keyword>
<evidence type="ECO:0000313" key="6">
    <source>
        <dbReference type="EMBL" id="GCC50236.1"/>
    </source>
</evidence>
<dbReference type="InterPro" id="IPR002563">
    <property type="entry name" value="Flavin_Rdtase-like_dom"/>
</dbReference>
<dbReference type="GO" id="GO:0010181">
    <property type="term" value="F:FMN binding"/>
    <property type="evidence" value="ECO:0007669"/>
    <property type="project" value="InterPro"/>
</dbReference>
<comment type="caution">
    <text evidence="6">The sequence shown here is derived from an EMBL/GenBank/DDBJ whole genome shotgun (WGS) entry which is preliminary data.</text>
</comment>